<evidence type="ECO:0000256" key="2">
    <source>
        <dbReference type="SAM" id="SignalP"/>
    </source>
</evidence>
<reference evidence="4 5" key="1">
    <citation type="submission" date="2024-09" db="EMBL/GenBank/DDBJ databases">
        <title>Itraconazole resistance in Madurella fahalii resulting from another homologue of gene encoding cytochrome P450 14-alpha sterol demethylase (CYP51).</title>
        <authorList>
            <person name="Yoshioka I."/>
            <person name="Fahal A.H."/>
            <person name="Kaneko S."/>
            <person name="Yaguchi T."/>
        </authorList>
    </citation>
    <scope>NUCLEOTIDE SEQUENCE [LARGE SCALE GENOMIC DNA]</scope>
    <source>
        <strain evidence="4 5">IFM 68171</strain>
    </source>
</reference>
<dbReference type="SUPFAM" id="SSF51905">
    <property type="entry name" value="FAD/NAD(P)-binding domain"/>
    <property type="match status" value="1"/>
</dbReference>
<sequence>MYSPRNPLQNAAWLCLISSPWTAALGILRDFNAVKSSYDYVIAGGGLSGLVVANRLTESSNTSVLVVEYGDFEDTWNVAIPYYANSMQDPSLLFQIPSVPQRNLGNRTFGITLGATVGGGTTVNGLAVTRGDRHDYDAWEEIGNKGWGWDEMLRYFRKSSTLNAPSTATAEQFGYTFSLDGYGDGPFQASFPTWQWPDGYIMTKAWTEDLGFPMRDDGGTNGDLLGVFWKPISVDAKNVTRCSARKAYYDPAQNRPNLDILVMSYVAKVQTKDHKAEGVEVVSRSNSSAKLSVAATREVILAAGAIHTPQILQLSGIGPRELLESLDIPVVEDLPGVGANYQDHPITRGSWRFNNPNPITLQTLTTNATYFNASWDEYMANRTGPLTVAHGNSRLVVSLQNLTSDHAAMTDSLLSSLNSSAYLEYLPRYYLDKPTLLAGYRAQLSLLARSISRGAAILDFTWSGRAGAGGSLMKPLSRGTVLISSTDPHPAEAVPLLDPDALTHPFDARVAVLGFKLSRRFIASPSLAGLEPEELSPGPRAATDEELELALRQRVASPSNAHPCGTAAMMPRQLGGVVDERLRVYGVSGLRVVDASVLPVIPAGNLQATMYAVAEKAADVIRDRD</sequence>
<dbReference type="InterPro" id="IPR036188">
    <property type="entry name" value="FAD/NAD-bd_sf"/>
</dbReference>
<dbReference type="Pfam" id="PF05199">
    <property type="entry name" value="GMC_oxred_C"/>
    <property type="match status" value="1"/>
</dbReference>
<protein>
    <submittedName>
        <fullName evidence="4">Cyclase atC</fullName>
    </submittedName>
</protein>
<dbReference type="Gene3D" id="3.50.50.60">
    <property type="entry name" value="FAD/NAD(P)-binding domain"/>
    <property type="match status" value="1"/>
</dbReference>
<dbReference type="PANTHER" id="PTHR11552:SF115">
    <property type="entry name" value="DEHYDROGENASE XPTC-RELATED"/>
    <property type="match status" value="1"/>
</dbReference>
<feature type="signal peptide" evidence="2">
    <location>
        <begin position="1"/>
        <end position="26"/>
    </location>
</feature>
<feature type="domain" description="Glucose-methanol-choline oxidoreductase N-terminal" evidence="3">
    <location>
        <begin position="304"/>
        <end position="318"/>
    </location>
</feature>
<dbReference type="InterPro" id="IPR012132">
    <property type="entry name" value="GMC_OxRdtase"/>
</dbReference>
<name>A0ABQ0GQ52_9PEZI</name>
<dbReference type="RefSeq" id="XP_070921605.1">
    <property type="nucleotide sequence ID" value="XM_071065504.1"/>
</dbReference>
<proteinExistence type="inferred from homology"/>
<dbReference type="InterPro" id="IPR007867">
    <property type="entry name" value="GMC_OxRtase_C"/>
</dbReference>
<evidence type="ECO:0000256" key="1">
    <source>
        <dbReference type="ARBA" id="ARBA00010790"/>
    </source>
</evidence>
<gene>
    <name evidence="4" type="ORF">MFIFM68171_10085</name>
</gene>
<comment type="similarity">
    <text evidence="1">Belongs to the GMC oxidoreductase family.</text>
</comment>
<dbReference type="InterPro" id="IPR000172">
    <property type="entry name" value="GMC_OxRdtase_N"/>
</dbReference>
<dbReference type="PANTHER" id="PTHR11552">
    <property type="entry name" value="GLUCOSE-METHANOL-CHOLINE GMC OXIDOREDUCTASE"/>
    <property type="match status" value="1"/>
</dbReference>
<dbReference type="Proteomes" id="UP001628179">
    <property type="component" value="Unassembled WGS sequence"/>
</dbReference>
<dbReference type="Gene3D" id="3.30.560.10">
    <property type="entry name" value="Glucose Oxidase, domain 3"/>
    <property type="match status" value="1"/>
</dbReference>
<dbReference type="GeneID" id="98180827"/>
<comment type="caution">
    <text evidence="4">The sequence shown here is derived from an EMBL/GenBank/DDBJ whole genome shotgun (WGS) entry which is preliminary data.</text>
</comment>
<evidence type="ECO:0000259" key="3">
    <source>
        <dbReference type="PROSITE" id="PS00624"/>
    </source>
</evidence>
<evidence type="ECO:0000313" key="5">
    <source>
        <dbReference type="Proteomes" id="UP001628179"/>
    </source>
</evidence>
<keyword evidence="2" id="KW-0732">Signal</keyword>
<accession>A0ABQ0GQ52</accession>
<organism evidence="4 5">
    <name type="scientific">Madurella fahalii</name>
    <dbReference type="NCBI Taxonomy" id="1157608"/>
    <lineage>
        <taxon>Eukaryota</taxon>
        <taxon>Fungi</taxon>
        <taxon>Dikarya</taxon>
        <taxon>Ascomycota</taxon>
        <taxon>Pezizomycotina</taxon>
        <taxon>Sordariomycetes</taxon>
        <taxon>Sordariomycetidae</taxon>
        <taxon>Sordariales</taxon>
        <taxon>Sordariales incertae sedis</taxon>
        <taxon>Madurella</taxon>
    </lineage>
</organism>
<evidence type="ECO:0000313" key="4">
    <source>
        <dbReference type="EMBL" id="GAB1319875.1"/>
    </source>
</evidence>
<keyword evidence="5" id="KW-1185">Reference proteome</keyword>
<dbReference type="Pfam" id="PF00732">
    <property type="entry name" value="GMC_oxred_N"/>
    <property type="match status" value="1"/>
</dbReference>
<dbReference type="SUPFAM" id="SSF54373">
    <property type="entry name" value="FAD-linked reductases, C-terminal domain"/>
    <property type="match status" value="1"/>
</dbReference>
<dbReference type="PROSITE" id="PS00624">
    <property type="entry name" value="GMC_OXRED_2"/>
    <property type="match status" value="1"/>
</dbReference>
<dbReference type="PIRSF" id="PIRSF000137">
    <property type="entry name" value="Alcohol_oxidase"/>
    <property type="match status" value="1"/>
</dbReference>
<feature type="chain" id="PRO_5045121397" evidence="2">
    <location>
        <begin position="27"/>
        <end position="625"/>
    </location>
</feature>
<dbReference type="EMBL" id="BAAFSV010000006">
    <property type="protein sequence ID" value="GAB1319875.1"/>
    <property type="molecule type" value="Genomic_DNA"/>
</dbReference>